<evidence type="ECO:0000256" key="7">
    <source>
        <dbReference type="SAM" id="MobiDB-lite"/>
    </source>
</evidence>
<dbReference type="SMART" id="SM00005">
    <property type="entry name" value="DEATH"/>
    <property type="match status" value="1"/>
</dbReference>
<dbReference type="InterPro" id="IPR001368">
    <property type="entry name" value="TNFR/NGFR_Cys_rich_reg"/>
</dbReference>
<feature type="repeat" description="TNFR-Cys" evidence="6">
    <location>
        <begin position="117"/>
        <end position="156"/>
    </location>
</feature>
<dbReference type="SUPFAM" id="SSF57586">
    <property type="entry name" value="TNF receptor-like"/>
    <property type="match status" value="2"/>
</dbReference>
<reference evidence="12" key="1">
    <citation type="submission" date="2021-04" db="EMBL/GenBank/DDBJ databases">
        <authorList>
            <consortium name="Wellcome Sanger Institute Data Sharing"/>
        </authorList>
    </citation>
    <scope>NUCLEOTIDE SEQUENCE [LARGE SCALE GENOMIC DNA]</scope>
</reference>
<keyword evidence="4 6" id="KW-1015">Disulfide bond</keyword>
<dbReference type="OrthoDB" id="8933063at2759"/>
<reference evidence="12" key="2">
    <citation type="submission" date="2025-08" db="UniProtKB">
        <authorList>
            <consortium name="Ensembl"/>
        </authorList>
    </citation>
    <scope>IDENTIFICATION</scope>
</reference>
<dbReference type="Ensembl" id="ENSSAUT00010006547.1">
    <property type="protein sequence ID" value="ENSSAUP00010006081.1"/>
    <property type="gene ID" value="ENSSAUG00010003095.1"/>
</dbReference>
<dbReference type="GO" id="GO:0002250">
    <property type="term" value="P:adaptive immune response"/>
    <property type="evidence" value="ECO:0007669"/>
    <property type="project" value="TreeGrafter"/>
</dbReference>
<dbReference type="PANTHER" id="PTHR46921:SF1">
    <property type="entry name" value="TUMOR NECROSIS FACTOR RECEPTOR SUPERFAMILY MEMBER 21"/>
    <property type="match status" value="1"/>
</dbReference>
<feature type="region of interest" description="Disordered" evidence="7">
    <location>
        <begin position="545"/>
        <end position="617"/>
    </location>
</feature>
<dbReference type="SMART" id="SM00208">
    <property type="entry name" value="TNFR"/>
    <property type="match status" value="4"/>
</dbReference>
<evidence type="ECO:0000313" key="12">
    <source>
        <dbReference type="Ensembl" id="ENSSAUP00010006081.1"/>
    </source>
</evidence>
<dbReference type="GO" id="GO:0042130">
    <property type="term" value="P:negative regulation of T cell proliferation"/>
    <property type="evidence" value="ECO:0007669"/>
    <property type="project" value="TreeGrafter"/>
</dbReference>
<evidence type="ECO:0000256" key="3">
    <source>
        <dbReference type="ARBA" id="ARBA00022737"/>
    </source>
</evidence>
<evidence type="ECO:0000256" key="4">
    <source>
        <dbReference type="ARBA" id="ARBA00023157"/>
    </source>
</evidence>
<dbReference type="GO" id="GO:0051402">
    <property type="term" value="P:neuron apoptotic process"/>
    <property type="evidence" value="ECO:0007669"/>
    <property type="project" value="TreeGrafter"/>
</dbReference>
<feature type="compositionally biased region" description="Polar residues" evidence="7">
    <location>
        <begin position="282"/>
        <end position="294"/>
    </location>
</feature>
<keyword evidence="2 9" id="KW-0732">Signal</keyword>
<name>A0A671TXF2_SPAAU</name>
<feature type="transmembrane region" description="Helical" evidence="8">
    <location>
        <begin position="376"/>
        <end position="396"/>
    </location>
</feature>
<gene>
    <name evidence="12" type="primary">TNFRSF21</name>
    <name evidence="12" type="synonym">tnfrsf21</name>
</gene>
<dbReference type="GO" id="GO:0006959">
    <property type="term" value="P:humoral immune response"/>
    <property type="evidence" value="ECO:0007669"/>
    <property type="project" value="TreeGrafter"/>
</dbReference>
<dbReference type="InterPro" id="IPR022330">
    <property type="entry name" value="TNFR_21"/>
</dbReference>
<reference evidence="12" key="3">
    <citation type="submission" date="2025-09" db="UniProtKB">
        <authorList>
            <consortium name="Ensembl"/>
        </authorList>
    </citation>
    <scope>IDENTIFICATION</scope>
</reference>
<comment type="caution">
    <text evidence="6">Lacks conserved residue(s) required for the propagation of feature annotation.</text>
</comment>
<dbReference type="InterPro" id="IPR034034">
    <property type="entry name" value="TNFRSF21_N"/>
</dbReference>
<evidence type="ECO:0000259" key="11">
    <source>
        <dbReference type="PROSITE" id="PS50050"/>
    </source>
</evidence>
<sequence>MPAMCVSAVLLSTVLVQISARVLTTSSPADQPLLSPRRYQHTDPDSGTQLVCDKCPAGTYVSSHCSLTAVRECSPCPEGTFTRGENGVQQCHRCRAPCPGGFLEKTPCTAIQDRVCTCPPNSFLSGDGGRECKPHSLCPPGTRVKKRGSGTEDVVCKQCTKGTFSDAESSAMKCRTHTDCQAQGLVLLTPGTRITDNVCGPSPAAPSSSSSASLTTPLVPAQAVLVQEPVTSSSSSSSLTGPEHKGTYSQSAAIQLRGNLDGKDHHAEGLHLSWPGNPTPTNPDASRTPPSTARKQLVDRELQQGQSSSDPVPGPSKRAMEGLEGAGIERVGTGISKVAGQGSGGGGGGVSSYYRPTRRGSPRPSTHNDFDINEHLPWMIVLLLLLVLVVIVVCSVKRSSRVLKKGPMQDPSSIMEKAIQKKPSAPPTQAKEKWIYYSNGQGVDILKLVAAQVGTQWIDMYQSLANATEREVAAFSNGYSSDHERAYAALQHWTIRDSDANLAKLINALHRQRRIDVVEKIRCVMEDNPQFDINQLMTSVNVSQSLSPTHKPLESPGSVGSGSHSGSGGSTGGGSVGGASGVGVEQSPVDRTKGFFPDESEPLLRCDSTSSKDSALSRNGSFITKEKKDTVLRQVRLDPCDLQPIFDDMLHILNPEELHVIEEIPAAEDKLDRLFEIAGVKSQEASQTLLDSVYSHLPDLL</sequence>
<keyword evidence="3" id="KW-0677">Repeat</keyword>
<dbReference type="GO" id="GO:0030889">
    <property type="term" value="P:negative regulation of B cell proliferation"/>
    <property type="evidence" value="ECO:0007669"/>
    <property type="project" value="TreeGrafter"/>
</dbReference>
<accession>A0A671TXF2</accession>
<dbReference type="GO" id="GO:0005886">
    <property type="term" value="C:plasma membrane"/>
    <property type="evidence" value="ECO:0007669"/>
    <property type="project" value="TreeGrafter"/>
</dbReference>
<keyword evidence="5" id="KW-0325">Glycoprotein</keyword>
<dbReference type="SUPFAM" id="SSF47986">
    <property type="entry name" value="DEATH domain"/>
    <property type="match status" value="1"/>
</dbReference>
<feature type="disulfide bond" evidence="6">
    <location>
        <begin position="138"/>
        <end position="156"/>
    </location>
</feature>
<feature type="disulfide bond" evidence="6">
    <location>
        <begin position="98"/>
        <end position="116"/>
    </location>
</feature>
<evidence type="ECO:0000313" key="13">
    <source>
        <dbReference type="Proteomes" id="UP000472265"/>
    </source>
</evidence>
<dbReference type="CTD" id="27242"/>
<keyword evidence="13" id="KW-1185">Reference proteome</keyword>
<evidence type="ECO:0000256" key="9">
    <source>
        <dbReference type="SAM" id="SignalP"/>
    </source>
</evidence>
<feature type="repeat" description="TNFR-Cys" evidence="6">
    <location>
        <begin position="75"/>
        <end position="116"/>
    </location>
</feature>
<evidence type="ECO:0000256" key="1">
    <source>
        <dbReference type="ARBA" id="ARBA00022703"/>
    </source>
</evidence>
<keyword evidence="8" id="KW-1133">Transmembrane helix</keyword>
<dbReference type="GeneTree" id="ENSGT00940000156212"/>
<dbReference type="GO" id="GO:0097252">
    <property type="term" value="P:oligodendrocyte apoptotic process"/>
    <property type="evidence" value="ECO:0007669"/>
    <property type="project" value="TreeGrafter"/>
</dbReference>
<dbReference type="GO" id="GO:0007165">
    <property type="term" value="P:signal transduction"/>
    <property type="evidence" value="ECO:0007669"/>
    <property type="project" value="InterPro"/>
</dbReference>
<evidence type="ECO:0000256" key="2">
    <source>
        <dbReference type="ARBA" id="ARBA00022729"/>
    </source>
</evidence>
<dbReference type="PROSITE" id="PS50050">
    <property type="entry name" value="TNFR_NGFR_2"/>
    <property type="match status" value="2"/>
</dbReference>
<dbReference type="Proteomes" id="UP000472265">
    <property type="component" value="Chromosome 22"/>
</dbReference>
<evidence type="ECO:0000256" key="6">
    <source>
        <dbReference type="PROSITE-ProRule" id="PRU00206"/>
    </source>
</evidence>
<dbReference type="Gene3D" id="1.10.533.10">
    <property type="entry name" value="Death Domain, Fas"/>
    <property type="match status" value="2"/>
</dbReference>
<feature type="compositionally biased region" description="Gly residues" evidence="7">
    <location>
        <begin position="341"/>
        <end position="350"/>
    </location>
</feature>
<dbReference type="FunFam" id="1.10.533.10:FF:000005">
    <property type="entry name" value="Tumor necrosis factor receptor superfamily member 21"/>
    <property type="match status" value="1"/>
</dbReference>
<feature type="region of interest" description="Disordered" evidence="7">
    <location>
        <begin position="229"/>
        <end position="250"/>
    </location>
</feature>
<feature type="disulfide bond" evidence="6">
    <location>
        <begin position="76"/>
        <end position="91"/>
    </location>
</feature>
<keyword evidence="1" id="KW-0053">Apoptosis</keyword>
<evidence type="ECO:0000256" key="5">
    <source>
        <dbReference type="ARBA" id="ARBA00023180"/>
    </source>
</evidence>
<feature type="chain" id="PRO_5025517645" evidence="9">
    <location>
        <begin position="21"/>
        <end position="701"/>
    </location>
</feature>
<evidence type="ECO:0000259" key="10">
    <source>
        <dbReference type="PROSITE" id="PS50017"/>
    </source>
</evidence>
<feature type="compositionally biased region" description="Gly residues" evidence="7">
    <location>
        <begin position="559"/>
        <end position="581"/>
    </location>
</feature>
<feature type="signal peptide" evidence="9">
    <location>
        <begin position="1"/>
        <end position="20"/>
    </location>
</feature>
<feature type="region of interest" description="Disordered" evidence="7">
    <location>
        <begin position="336"/>
        <end position="366"/>
    </location>
</feature>
<dbReference type="Pfam" id="PF00020">
    <property type="entry name" value="TNFR_c6"/>
    <property type="match status" value="3"/>
</dbReference>
<dbReference type="OMA" id="QVGTQWI"/>
<dbReference type="GeneID" id="115574441"/>
<dbReference type="PROSITE" id="PS50017">
    <property type="entry name" value="DEATH_DOMAIN"/>
    <property type="match status" value="1"/>
</dbReference>
<dbReference type="RefSeq" id="XP_030261831.1">
    <property type="nucleotide sequence ID" value="XM_030405971.1"/>
</dbReference>
<dbReference type="PROSITE" id="PS00652">
    <property type="entry name" value="TNFR_NGFR_1"/>
    <property type="match status" value="1"/>
</dbReference>
<feature type="compositionally biased region" description="Polar residues" evidence="7">
    <location>
        <begin position="607"/>
        <end position="617"/>
    </location>
</feature>
<protein>
    <submittedName>
        <fullName evidence="12">Tumor necrosis factor receptor superfamily, member 21</fullName>
    </submittedName>
</protein>
<dbReference type="SMART" id="SM01411">
    <property type="entry name" value="Ephrin_rec_like"/>
    <property type="match status" value="2"/>
</dbReference>
<organism evidence="12 13">
    <name type="scientific">Sparus aurata</name>
    <name type="common">Gilthead sea bream</name>
    <dbReference type="NCBI Taxonomy" id="8175"/>
    <lineage>
        <taxon>Eukaryota</taxon>
        <taxon>Metazoa</taxon>
        <taxon>Chordata</taxon>
        <taxon>Craniata</taxon>
        <taxon>Vertebrata</taxon>
        <taxon>Euteleostomi</taxon>
        <taxon>Actinopterygii</taxon>
        <taxon>Neopterygii</taxon>
        <taxon>Teleostei</taxon>
        <taxon>Neoteleostei</taxon>
        <taxon>Acanthomorphata</taxon>
        <taxon>Eupercaria</taxon>
        <taxon>Spariformes</taxon>
        <taxon>Sparidae</taxon>
        <taxon>Sparus</taxon>
    </lineage>
</organism>
<dbReference type="GO" id="GO:0031642">
    <property type="term" value="P:negative regulation of myelination"/>
    <property type="evidence" value="ECO:0007669"/>
    <property type="project" value="TreeGrafter"/>
</dbReference>
<feature type="domain" description="TNFR-Cys" evidence="11">
    <location>
        <begin position="75"/>
        <end position="116"/>
    </location>
</feature>
<dbReference type="Gene3D" id="2.10.50.10">
    <property type="entry name" value="Tumor Necrosis Factor Receptor, subunit A, domain 2"/>
    <property type="match status" value="2"/>
</dbReference>
<feature type="region of interest" description="Disordered" evidence="7">
    <location>
        <begin position="262"/>
        <end position="320"/>
    </location>
</feature>
<dbReference type="CDD" id="cd10583">
    <property type="entry name" value="TNFRSF21"/>
    <property type="match status" value="1"/>
</dbReference>
<proteinExistence type="predicted"/>
<dbReference type="AlphaFoldDB" id="A0A671TXF2"/>
<dbReference type="InParanoid" id="A0A671TXF2"/>
<dbReference type="FunFam" id="1.10.533.10:FF:000009">
    <property type="entry name" value="tumor necrosis factor receptor superfamily member 21"/>
    <property type="match status" value="1"/>
</dbReference>
<evidence type="ECO:0000256" key="8">
    <source>
        <dbReference type="SAM" id="Phobius"/>
    </source>
</evidence>
<feature type="domain" description="Death" evidence="10">
    <location>
        <begin position="442"/>
        <end position="525"/>
    </location>
</feature>
<dbReference type="InterPro" id="IPR000488">
    <property type="entry name" value="Death_dom"/>
</dbReference>
<dbReference type="PANTHER" id="PTHR46921">
    <property type="entry name" value="TUMOR NECROSIS FACTOR RECEPTOR SUPERFAMILY MEMBER 21"/>
    <property type="match status" value="1"/>
</dbReference>
<dbReference type="PRINTS" id="PR01971">
    <property type="entry name" value="TNFACTORR21"/>
</dbReference>
<dbReference type="InterPro" id="IPR011029">
    <property type="entry name" value="DEATH-like_dom_sf"/>
</dbReference>
<keyword evidence="8" id="KW-0812">Transmembrane</keyword>
<feature type="domain" description="TNFR-Cys" evidence="11">
    <location>
        <begin position="117"/>
        <end position="156"/>
    </location>
</feature>
<dbReference type="FunFam" id="2.10.50.10:FF:000011">
    <property type="entry name" value="Tumor necrosis factor receptor superfamily member 21"/>
    <property type="match status" value="1"/>
</dbReference>
<keyword evidence="8" id="KW-0472">Membrane</keyword>
<dbReference type="Pfam" id="PF00531">
    <property type="entry name" value="Death"/>
    <property type="match status" value="1"/>
</dbReference>